<evidence type="ECO:0000313" key="4">
    <source>
        <dbReference type="Proteomes" id="UP000677228"/>
    </source>
</evidence>
<gene>
    <name evidence="2" type="ORF">OVA965_LOCUS9256</name>
    <name evidence="3" type="ORF">TMI583_LOCUS9255</name>
</gene>
<dbReference type="AlphaFoldDB" id="A0A8S2D715"/>
<feature type="coiled-coil region" evidence="1">
    <location>
        <begin position="5"/>
        <end position="90"/>
    </location>
</feature>
<dbReference type="EMBL" id="CAJNOK010003241">
    <property type="protein sequence ID" value="CAF0893629.1"/>
    <property type="molecule type" value="Genomic_DNA"/>
</dbReference>
<name>A0A8S2D715_9BILA</name>
<dbReference type="Gene3D" id="1.10.1900.10">
    <property type="entry name" value="c-terminal domain of poly(a) binding protein"/>
    <property type="match status" value="1"/>
</dbReference>
<protein>
    <submittedName>
        <fullName evidence="2">Uncharacterized protein</fullName>
    </submittedName>
</protein>
<evidence type="ECO:0000313" key="2">
    <source>
        <dbReference type="EMBL" id="CAF0893629.1"/>
    </source>
</evidence>
<evidence type="ECO:0000313" key="3">
    <source>
        <dbReference type="EMBL" id="CAF3675515.1"/>
    </source>
</evidence>
<organism evidence="2 4">
    <name type="scientific">Didymodactylos carnosus</name>
    <dbReference type="NCBI Taxonomy" id="1234261"/>
    <lineage>
        <taxon>Eukaryota</taxon>
        <taxon>Metazoa</taxon>
        <taxon>Spiralia</taxon>
        <taxon>Gnathifera</taxon>
        <taxon>Rotifera</taxon>
        <taxon>Eurotatoria</taxon>
        <taxon>Bdelloidea</taxon>
        <taxon>Philodinida</taxon>
        <taxon>Philodinidae</taxon>
        <taxon>Didymodactylos</taxon>
    </lineage>
</organism>
<comment type="caution">
    <text evidence="2">The sequence shown here is derived from an EMBL/GenBank/DDBJ whole genome shotgun (WGS) entry which is preliminary data.</text>
</comment>
<dbReference type="Proteomes" id="UP000682733">
    <property type="component" value="Unassembled WGS sequence"/>
</dbReference>
<keyword evidence="1" id="KW-0175">Coiled coil</keyword>
<sequence length="270" mass="30739">MANRIEKINLEMDKAQTQIDKVESEIDEVKSHIEKTEKQIGDIDDKYKNDESEVNKDELYKFKNMLQEKSNKLQEDKNKLQEKGNKLHQEKIILLELLLKVTSKNTGRSRNKLHFKMANGEAEATADITVLDLKNNFRLAVVEDKRTIAERVDYVDELLHPKPSECQLVAEAIAAAQFNREKKSKVRAHSASTSTANVVCYSEPTQFHAEKITSMLLEGLSTLQLQRISSSSNDDDFRVKVEEALTILTLHSIRETPTESPSSLPTKQSQ</sequence>
<evidence type="ECO:0000256" key="1">
    <source>
        <dbReference type="SAM" id="Coils"/>
    </source>
</evidence>
<reference evidence="2" key="1">
    <citation type="submission" date="2021-02" db="EMBL/GenBank/DDBJ databases">
        <authorList>
            <person name="Nowell W R."/>
        </authorList>
    </citation>
    <scope>NUCLEOTIDE SEQUENCE</scope>
</reference>
<accession>A0A8S2D715</accession>
<dbReference type="EMBL" id="CAJOBA010003243">
    <property type="protein sequence ID" value="CAF3675515.1"/>
    <property type="molecule type" value="Genomic_DNA"/>
</dbReference>
<proteinExistence type="predicted"/>
<dbReference type="Proteomes" id="UP000677228">
    <property type="component" value="Unassembled WGS sequence"/>
</dbReference>